<comment type="caution">
    <text evidence="8">The sequence shown here is derived from an EMBL/GenBank/DDBJ whole genome shotgun (WGS) entry which is preliminary data.</text>
</comment>
<evidence type="ECO:0000313" key="8">
    <source>
        <dbReference type="EMBL" id="GAX77128.1"/>
    </source>
</evidence>
<dbReference type="GO" id="GO:0046873">
    <property type="term" value="F:metal ion transmembrane transporter activity"/>
    <property type="evidence" value="ECO:0007669"/>
    <property type="project" value="InterPro"/>
</dbReference>
<name>A0A250X232_9CHLO</name>
<feature type="transmembrane region" description="Helical" evidence="7">
    <location>
        <begin position="339"/>
        <end position="359"/>
    </location>
</feature>
<dbReference type="AlphaFoldDB" id="A0A250X232"/>
<keyword evidence="5" id="KW-0333">Golgi apparatus</keyword>
<keyword evidence="4 7" id="KW-1133">Transmembrane helix</keyword>
<proteinExistence type="predicted"/>
<dbReference type="PANTHER" id="PTHR16133:SF0">
    <property type="entry name" value="ZINC_IRON REGULATED TRANSPORTER-RELATED PROTEIN 102B, ISOFORM E"/>
    <property type="match status" value="1"/>
</dbReference>
<dbReference type="Proteomes" id="UP000232323">
    <property type="component" value="Unassembled WGS sequence"/>
</dbReference>
<evidence type="ECO:0008006" key="10">
    <source>
        <dbReference type="Google" id="ProtNLM"/>
    </source>
</evidence>
<dbReference type="EMBL" id="BEGY01000022">
    <property type="protein sequence ID" value="GAX77128.1"/>
    <property type="molecule type" value="Genomic_DNA"/>
</dbReference>
<evidence type="ECO:0000256" key="4">
    <source>
        <dbReference type="ARBA" id="ARBA00022989"/>
    </source>
</evidence>
<dbReference type="InterPro" id="IPR045891">
    <property type="entry name" value="ZIP9"/>
</dbReference>
<protein>
    <recommendedName>
        <fullName evidence="10">Zinc/iron permease</fullName>
    </recommendedName>
</protein>
<organism evidence="8 9">
    <name type="scientific">Chlamydomonas eustigma</name>
    <dbReference type="NCBI Taxonomy" id="1157962"/>
    <lineage>
        <taxon>Eukaryota</taxon>
        <taxon>Viridiplantae</taxon>
        <taxon>Chlorophyta</taxon>
        <taxon>core chlorophytes</taxon>
        <taxon>Chlorophyceae</taxon>
        <taxon>CS clade</taxon>
        <taxon>Chlamydomonadales</taxon>
        <taxon>Chlamydomonadaceae</taxon>
        <taxon>Chlamydomonas</taxon>
    </lineage>
</organism>
<accession>A0A250X232</accession>
<keyword evidence="3 7" id="KW-0812">Transmembrane</keyword>
<feature type="transmembrane region" description="Helical" evidence="7">
    <location>
        <begin position="46"/>
        <end position="70"/>
    </location>
</feature>
<evidence type="ECO:0000256" key="6">
    <source>
        <dbReference type="ARBA" id="ARBA00023136"/>
    </source>
</evidence>
<dbReference type="InterPro" id="IPR003689">
    <property type="entry name" value="ZIP"/>
</dbReference>
<evidence type="ECO:0000256" key="1">
    <source>
        <dbReference type="ARBA" id="ARBA00004127"/>
    </source>
</evidence>
<evidence type="ECO:0000256" key="5">
    <source>
        <dbReference type="ARBA" id="ARBA00023034"/>
    </source>
</evidence>
<dbReference type="PANTHER" id="PTHR16133">
    <property type="entry name" value="SOLUTE CARRIER FAMILY 39 ZINC TRANSPORTER , MEMBER 9-RELATED"/>
    <property type="match status" value="1"/>
</dbReference>
<sequence length="440" mass="45639">MSHHEVSLQVSSGLGSVLGLSAIMFLGAYGAALLPSFVRFTNPRHMALINAGGAGLLLGAALCVVLPEGFFTFAEAQVAYPDEEQYPQSMASLALLLGFFSMVGLQLVAETWSTSPRHSDHLGHHDCTKGASSSAAETAPVTIVASSSSASSSTASLRSASAGVLPVSGLPAVADIVHRHVVTIPEDEESREEMLLLLPAGSGQGLHGEECKQSGIAGARRSNLGGERQNNNDDCEHKGLGAEEQALYGLVVHAAADGLAVGAACLSGNLALSSSVGAAILIHKFPVSFGLASYLKGSGWEGWKLQRGLLTFCLASPLLAILTFLFLGHIISLSDARNVALCILFSGGTVLHAGMVHVLPPVLDAVVLRPGKRSAHDAGHHGGHCGVSHAHERLQNNEESHHKLTGLRPKSTSDGLWGLAVLLGCSFIPLLISAIIPEAT</sequence>
<evidence type="ECO:0000256" key="7">
    <source>
        <dbReference type="SAM" id="Phobius"/>
    </source>
</evidence>
<gene>
    <name evidence="8" type="ORF">CEUSTIGMA_g4574.t1</name>
</gene>
<dbReference type="GO" id="GO:0006829">
    <property type="term" value="P:zinc ion transport"/>
    <property type="evidence" value="ECO:0007669"/>
    <property type="project" value="InterPro"/>
</dbReference>
<evidence type="ECO:0000256" key="2">
    <source>
        <dbReference type="ARBA" id="ARBA00004394"/>
    </source>
</evidence>
<dbReference type="OrthoDB" id="512333at2759"/>
<dbReference type="GO" id="GO:0000139">
    <property type="term" value="C:Golgi membrane"/>
    <property type="evidence" value="ECO:0007669"/>
    <property type="project" value="UniProtKB-SubCell"/>
</dbReference>
<comment type="subcellular location">
    <subcellularLocation>
        <location evidence="1">Endomembrane system</location>
        <topology evidence="1">Multi-pass membrane protein</topology>
    </subcellularLocation>
    <subcellularLocation>
        <location evidence="2">Golgi apparatus membrane</location>
    </subcellularLocation>
</comment>
<dbReference type="STRING" id="1157962.A0A250X232"/>
<feature type="transmembrane region" description="Helical" evidence="7">
    <location>
        <begin position="12"/>
        <end position="34"/>
    </location>
</feature>
<feature type="transmembrane region" description="Helical" evidence="7">
    <location>
        <begin position="416"/>
        <end position="436"/>
    </location>
</feature>
<dbReference type="Pfam" id="PF02535">
    <property type="entry name" value="Zip"/>
    <property type="match status" value="1"/>
</dbReference>
<evidence type="ECO:0000313" key="9">
    <source>
        <dbReference type="Proteomes" id="UP000232323"/>
    </source>
</evidence>
<reference evidence="8 9" key="1">
    <citation type="submission" date="2017-08" db="EMBL/GenBank/DDBJ databases">
        <title>Acidophilic green algal genome provides insights into adaptation to an acidic environment.</title>
        <authorList>
            <person name="Hirooka S."/>
            <person name="Hirose Y."/>
            <person name="Kanesaki Y."/>
            <person name="Higuchi S."/>
            <person name="Fujiwara T."/>
            <person name="Onuma R."/>
            <person name="Era A."/>
            <person name="Ohbayashi R."/>
            <person name="Uzuka A."/>
            <person name="Nozaki H."/>
            <person name="Yoshikawa H."/>
            <person name="Miyagishima S.Y."/>
        </authorList>
    </citation>
    <scope>NUCLEOTIDE SEQUENCE [LARGE SCALE GENOMIC DNA]</scope>
    <source>
        <strain evidence="8 9">NIES-2499</strain>
    </source>
</reference>
<keyword evidence="9" id="KW-1185">Reference proteome</keyword>
<feature type="transmembrane region" description="Helical" evidence="7">
    <location>
        <begin position="90"/>
        <end position="109"/>
    </location>
</feature>
<feature type="transmembrane region" description="Helical" evidence="7">
    <location>
        <begin position="307"/>
        <end position="327"/>
    </location>
</feature>
<evidence type="ECO:0000256" key="3">
    <source>
        <dbReference type="ARBA" id="ARBA00022692"/>
    </source>
</evidence>
<keyword evidence="6 7" id="KW-0472">Membrane</keyword>